<dbReference type="Proteomes" id="UP000007881">
    <property type="component" value="Chromosome"/>
</dbReference>
<reference evidence="4 5" key="1">
    <citation type="submission" date="2012-02" db="EMBL/GenBank/DDBJ databases">
        <title>Complete genome sequence of Phycisphaera mikurensis NBRC 102666.</title>
        <authorList>
            <person name="Ankai A."/>
            <person name="Hosoyama A."/>
            <person name="Terui Y."/>
            <person name="Sekine M."/>
            <person name="Fukai R."/>
            <person name="Kato Y."/>
            <person name="Nakamura S."/>
            <person name="Yamada-Narita S."/>
            <person name="Kawakoshi A."/>
            <person name="Fukunaga Y."/>
            <person name="Yamazaki S."/>
            <person name="Fujita N."/>
        </authorList>
    </citation>
    <scope>NUCLEOTIDE SEQUENCE [LARGE SCALE GENOMIC DNA]</scope>
    <source>
        <strain evidence="5">NBRC 102666 / KCTC 22515 / FYK2301M01</strain>
    </source>
</reference>
<dbReference type="HOGENOM" id="CLU_1110601_0_0_0"/>
<dbReference type="EMBL" id="AP012338">
    <property type="protein sequence ID" value="BAM03910.1"/>
    <property type="molecule type" value="Genomic_DNA"/>
</dbReference>
<keyword evidence="2" id="KW-0812">Transmembrane</keyword>
<dbReference type="KEGG" id="phm:PSMK_17510"/>
<keyword evidence="3" id="KW-0732">Signal</keyword>
<feature type="signal peptide" evidence="3">
    <location>
        <begin position="1"/>
        <end position="32"/>
    </location>
</feature>
<feature type="region of interest" description="Disordered" evidence="1">
    <location>
        <begin position="225"/>
        <end position="250"/>
    </location>
</feature>
<gene>
    <name evidence="4" type="ordered locus">PSMK_17510</name>
</gene>
<name>I0IF72_PHYMF</name>
<keyword evidence="5" id="KW-1185">Reference proteome</keyword>
<feature type="chain" id="PRO_5003629644" evidence="3">
    <location>
        <begin position="33"/>
        <end position="250"/>
    </location>
</feature>
<evidence type="ECO:0000256" key="1">
    <source>
        <dbReference type="SAM" id="MobiDB-lite"/>
    </source>
</evidence>
<dbReference type="STRING" id="1142394.PSMK_17510"/>
<dbReference type="AlphaFoldDB" id="I0IF72"/>
<keyword evidence="2" id="KW-0472">Membrane</keyword>
<evidence type="ECO:0000256" key="2">
    <source>
        <dbReference type="SAM" id="Phobius"/>
    </source>
</evidence>
<organism evidence="4 5">
    <name type="scientific">Phycisphaera mikurensis (strain NBRC 102666 / KCTC 22515 / FYK2301M01)</name>
    <dbReference type="NCBI Taxonomy" id="1142394"/>
    <lineage>
        <taxon>Bacteria</taxon>
        <taxon>Pseudomonadati</taxon>
        <taxon>Planctomycetota</taxon>
        <taxon>Phycisphaerae</taxon>
        <taxon>Phycisphaerales</taxon>
        <taxon>Phycisphaeraceae</taxon>
        <taxon>Phycisphaera</taxon>
    </lineage>
</organism>
<protein>
    <submittedName>
        <fullName evidence="4">Uncharacterized protein</fullName>
    </submittedName>
</protein>
<proteinExistence type="predicted"/>
<accession>I0IF72</accession>
<feature type="transmembrane region" description="Helical" evidence="2">
    <location>
        <begin position="48"/>
        <end position="69"/>
    </location>
</feature>
<evidence type="ECO:0000313" key="5">
    <source>
        <dbReference type="Proteomes" id="UP000007881"/>
    </source>
</evidence>
<keyword evidence="2" id="KW-1133">Transmembrane helix</keyword>
<evidence type="ECO:0000313" key="4">
    <source>
        <dbReference type="EMBL" id="BAM03910.1"/>
    </source>
</evidence>
<dbReference type="RefSeq" id="WP_014437128.1">
    <property type="nucleotide sequence ID" value="NC_017080.1"/>
</dbReference>
<evidence type="ECO:0000256" key="3">
    <source>
        <dbReference type="SAM" id="SignalP"/>
    </source>
</evidence>
<sequence>MPRPARFPGRFAGPLALTAALAALLAGSTVLAARVSQPDERRVAWKGVSLVLPGGFVPLPGQGGVFAVFRDRLREERELQVFRLRAQAGSTGAADLAEGHEEAAQAPPGPAGPVAYPPPEAVLRIAFPTLLGGVRLPEAMAIDRGVKVREDGSEVPFAVWAGAVADPDVRLGQAPRLILGVMVTGDGLGNYAVILLRDPAYRQEDLTERLRATAELLKRTLETVQIRPSLPPPAGAGASMSPGDAGGGPS</sequence>